<evidence type="ECO:0000256" key="1">
    <source>
        <dbReference type="ARBA" id="ARBA00001933"/>
    </source>
</evidence>
<dbReference type="Proteomes" id="UP000019062">
    <property type="component" value="Unassembled WGS sequence"/>
</dbReference>
<dbReference type="Gene3D" id="3.90.1150.10">
    <property type="entry name" value="Aspartate Aminotransferase, domain 1"/>
    <property type="match status" value="1"/>
</dbReference>
<comment type="similarity">
    <text evidence="5">Belongs to the class-II pyridoxal-phosphate-dependent aminotransferase family. MalY/PatB cystathionine beta-lyase subfamily.</text>
</comment>
<dbReference type="PANTHER" id="PTHR43525:SF1">
    <property type="entry name" value="PROTEIN MALY"/>
    <property type="match status" value="1"/>
</dbReference>
<dbReference type="InterPro" id="IPR051798">
    <property type="entry name" value="Class-II_PLP-Dep_Aminotrans"/>
</dbReference>
<dbReference type="CDD" id="cd00609">
    <property type="entry name" value="AAT_like"/>
    <property type="match status" value="1"/>
</dbReference>
<evidence type="ECO:0000313" key="8">
    <source>
        <dbReference type="Proteomes" id="UP000019062"/>
    </source>
</evidence>
<dbReference type="EMBL" id="ASQA01000035">
    <property type="protein sequence ID" value="ETT81922.1"/>
    <property type="molecule type" value="Genomic_DNA"/>
</dbReference>
<dbReference type="PANTHER" id="PTHR43525">
    <property type="entry name" value="PROTEIN MALY"/>
    <property type="match status" value="1"/>
</dbReference>
<accession>W4EPI2</accession>
<gene>
    <name evidence="7" type="ORF">C176_17161</name>
</gene>
<dbReference type="RefSeq" id="WP_038188493.1">
    <property type="nucleotide sequence ID" value="NZ_ASQA01000035.1"/>
</dbReference>
<dbReference type="InterPro" id="IPR015424">
    <property type="entry name" value="PyrdxlP-dep_Trfase"/>
</dbReference>
<dbReference type="NCBIfam" id="TIGR04350">
    <property type="entry name" value="C_S_lyase_PatB"/>
    <property type="match status" value="1"/>
</dbReference>
<sequence>MSRFDQVINRRDTNSVKWDMMKAIYQIEDTSDILPMWIADMDFAAPEVVTKAIRERLEHPVLGYAVADNATTATFVNWVEKRHNWTIEKDWVLYHSGVVPAIASIVEAYTKPKDKILITPPVYPPFTNVPIALKREMEECVMVEKDGHYSLNFEAFEKSAAKEAVKLFILCNPHNPGGIVWSEDDLREMLRICAKHDVLILSDEIHADLILDGKKHIPLAKIAGEEAARVITCMAPTKTFNLAGVQVAMMIVTDDSMRDKLLQNAASHGQMGPNIFAIDAMRAVYTEGEEWLTELLSYVSANMDLVIEQIPAAVPGIKIVKPQGTYLLWIDYRGTGLEEEEEVMERLLHTGKLALDPGSKYGESGLGFVRMNVACSKATVQDGIERFIKAFK</sequence>
<reference evidence="7 8" key="1">
    <citation type="journal article" date="2014" name="BMC Genomics">
        <title>Genomic comparison of sporeforming bacilli isolated from milk.</title>
        <authorList>
            <person name="Moreno Switt A.I."/>
            <person name="Andrus A.D."/>
            <person name="Ranieri M.L."/>
            <person name="Orsi R.H."/>
            <person name="Ivy R."/>
            <person name="den Bakker H.C."/>
            <person name="Martin N.H."/>
            <person name="Wiedmann M."/>
            <person name="Boor K.J."/>
        </authorList>
    </citation>
    <scope>NUCLEOTIDE SEQUENCE [LARGE SCALE GENOMIC DNA]</scope>
    <source>
        <strain evidence="7 8">FSL R5-213</strain>
    </source>
</reference>
<evidence type="ECO:0000256" key="5">
    <source>
        <dbReference type="ARBA" id="ARBA00037974"/>
    </source>
</evidence>
<name>W4EPI2_9BACL</name>
<keyword evidence="3" id="KW-0663">Pyridoxal phosphate</keyword>
<organism evidence="7 8">
    <name type="scientific">Viridibacillus arenosi FSL R5-213</name>
    <dbReference type="NCBI Taxonomy" id="1227360"/>
    <lineage>
        <taxon>Bacteria</taxon>
        <taxon>Bacillati</taxon>
        <taxon>Bacillota</taxon>
        <taxon>Bacilli</taxon>
        <taxon>Bacillales</taxon>
        <taxon>Caryophanaceae</taxon>
        <taxon>Viridibacillus</taxon>
    </lineage>
</organism>
<dbReference type="InterPro" id="IPR015421">
    <property type="entry name" value="PyrdxlP-dep_Trfase_major"/>
</dbReference>
<dbReference type="GO" id="GO:0030170">
    <property type="term" value="F:pyridoxal phosphate binding"/>
    <property type="evidence" value="ECO:0007669"/>
    <property type="project" value="InterPro"/>
</dbReference>
<dbReference type="GO" id="GO:0008483">
    <property type="term" value="F:transaminase activity"/>
    <property type="evidence" value="ECO:0007669"/>
    <property type="project" value="UniProtKB-KW"/>
</dbReference>
<proteinExistence type="inferred from homology"/>
<dbReference type="Pfam" id="PF00155">
    <property type="entry name" value="Aminotran_1_2"/>
    <property type="match status" value="1"/>
</dbReference>
<keyword evidence="4" id="KW-0456">Lyase</keyword>
<comment type="caution">
    <text evidence="7">The sequence shown here is derived from an EMBL/GenBank/DDBJ whole genome shotgun (WGS) entry which is preliminary data.</text>
</comment>
<dbReference type="AlphaFoldDB" id="W4EPI2"/>
<dbReference type="InterPro" id="IPR027619">
    <property type="entry name" value="C-S_lyase_PatB-like"/>
</dbReference>
<keyword evidence="7" id="KW-0808">Transferase</keyword>
<comment type="cofactor">
    <cofactor evidence="1">
        <name>pyridoxal 5'-phosphate</name>
        <dbReference type="ChEBI" id="CHEBI:597326"/>
    </cofactor>
</comment>
<evidence type="ECO:0000256" key="4">
    <source>
        <dbReference type="ARBA" id="ARBA00023239"/>
    </source>
</evidence>
<dbReference type="InterPro" id="IPR015422">
    <property type="entry name" value="PyrdxlP-dep_Trfase_small"/>
</dbReference>
<dbReference type="EC" id="4.4.1.13" evidence="2"/>
<evidence type="ECO:0000259" key="6">
    <source>
        <dbReference type="Pfam" id="PF00155"/>
    </source>
</evidence>
<keyword evidence="7" id="KW-0032">Aminotransferase</keyword>
<evidence type="ECO:0000313" key="7">
    <source>
        <dbReference type="EMBL" id="ETT81922.1"/>
    </source>
</evidence>
<keyword evidence="8" id="KW-1185">Reference proteome</keyword>
<evidence type="ECO:0000256" key="3">
    <source>
        <dbReference type="ARBA" id="ARBA00022898"/>
    </source>
</evidence>
<dbReference type="PATRIC" id="fig|1227360.4.peg.3489"/>
<dbReference type="eggNOG" id="COG1168">
    <property type="taxonomic scope" value="Bacteria"/>
</dbReference>
<protein>
    <recommendedName>
        <fullName evidence="2">cysteine-S-conjugate beta-lyase</fullName>
        <ecNumber evidence="2">4.4.1.13</ecNumber>
    </recommendedName>
</protein>
<dbReference type="SUPFAM" id="SSF53383">
    <property type="entry name" value="PLP-dependent transferases"/>
    <property type="match status" value="1"/>
</dbReference>
<dbReference type="Gene3D" id="3.40.640.10">
    <property type="entry name" value="Type I PLP-dependent aspartate aminotransferase-like (Major domain)"/>
    <property type="match status" value="1"/>
</dbReference>
<evidence type="ECO:0000256" key="2">
    <source>
        <dbReference type="ARBA" id="ARBA00012224"/>
    </source>
</evidence>
<dbReference type="InterPro" id="IPR004839">
    <property type="entry name" value="Aminotransferase_I/II_large"/>
</dbReference>
<feature type="domain" description="Aminotransferase class I/classII large" evidence="6">
    <location>
        <begin position="40"/>
        <end position="387"/>
    </location>
</feature>
<dbReference type="GO" id="GO:0047804">
    <property type="term" value="F:cysteine-S-conjugate beta-lyase activity"/>
    <property type="evidence" value="ECO:0007669"/>
    <property type="project" value="UniProtKB-EC"/>
</dbReference>